<gene>
    <name evidence="2" type="ORF">EAE97_001948</name>
</gene>
<organism evidence="2 3">
    <name type="scientific">Botrytis byssoidea</name>
    <dbReference type="NCBI Taxonomy" id="139641"/>
    <lineage>
        <taxon>Eukaryota</taxon>
        <taxon>Fungi</taxon>
        <taxon>Dikarya</taxon>
        <taxon>Ascomycota</taxon>
        <taxon>Pezizomycotina</taxon>
        <taxon>Leotiomycetes</taxon>
        <taxon>Helotiales</taxon>
        <taxon>Sclerotiniaceae</taxon>
        <taxon>Botrytis</taxon>
    </lineage>
</organism>
<evidence type="ECO:0000313" key="2">
    <source>
        <dbReference type="EMBL" id="KAF7952451.1"/>
    </source>
</evidence>
<dbReference type="Proteomes" id="UP000710849">
    <property type="component" value="Unassembled WGS sequence"/>
</dbReference>
<feature type="region of interest" description="Disordered" evidence="1">
    <location>
        <begin position="22"/>
        <end position="48"/>
    </location>
</feature>
<name>A0A9P5IVJ2_9HELO</name>
<sequence>MPHSATARPYFSAPGAMGREILASTRQQPSTNLSMTTQEGGRKRKYKSKKDWVEVQNLFRLPGDLRQGNKTKDWHWSGVWQNRSWCDALCPVATNGALDFLAT</sequence>
<dbReference type="RefSeq" id="XP_038737017.1">
    <property type="nucleotide sequence ID" value="XM_038872459.1"/>
</dbReference>
<dbReference type="GeneID" id="62145537"/>
<keyword evidence="3" id="KW-1185">Reference proteome</keyword>
<evidence type="ECO:0000313" key="3">
    <source>
        <dbReference type="Proteomes" id="UP000710849"/>
    </source>
</evidence>
<proteinExistence type="predicted"/>
<reference evidence="2 3" key="1">
    <citation type="journal article" date="2020" name="Genome Biol. Evol.">
        <title>Comparative genomics of Sclerotiniaceae.</title>
        <authorList>
            <person name="Valero Jimenez C.A."/>
            <person name="Steentjes M."/>
            <person name="Scholten O.E."/>
            <person name="Van Kan J.A.L."/>
        </authorList>
    </citation>
    <scope>NUCLEOTIDE SEQUENCE [LARGE SCALE GENOMIC DNA]</scope>
    <source>
        <strain evidence="2 3">MUCL 94</strain>
    </source>
</reference>
<evidence type="ECO:0000256" key="1">
    <source>
        <dbReference type="SAM" id="MobiDB-lite"/>
    </source>
</evidence>
<feature type="compositionally biased region" description="Polar residues" evidence="1">
    <location>
        <begin position="24"/>
        <end position="39"/>
    </location>
</feature>
<dbReference type="EMBL" id="RCSW01000003">
    <property type="protein sequence ID" value="KAF7952451.1"/>
    <property type="molecule type" value="Genomic_DNA"/>
</dbReference>
<comment type="caution">
    <text evidence="2">The sequence shown here is derived from an EMBL/GenBank/DDBJ whole genome shotgun (WGS) entry which is preliminary data.</text>
</comment>
<protein>
    <submittedName>
        <fullName evidence="2">Uncharacterized protein</fullName>
    </submittedName>
</protein>
<dbReference type="AlphaFoldDB" id="A0A9P5IVJ2"/>
<accession>A0A9P5IVJ2</accession>